<accession>A0A397JS62</accession>
<reference evidence="7 8" key="1">
    <citation type="submission" date="2018-08" db="EMBL/GenBank/DDBJ databases">
        <title>Genome and evolution of the arbuscular mycorrhizal fungus Diversispora epigaea (formerly Glomus versiforme) and its bacterial endosymbionts.</title>
        <authorList>
            <person name="Sun X."/>
            <person name="Fei Z."/>
            <person name="Harrison M."/>
        </authorList>
    </citation>
    <scope>NUCLEOTIDE SEQUENCE [LARGE SCALE GENOMIC DNA]</scope>
    <source>
        <strain evidence="7 8">IT104</strain>
    </source>
</reference>
<evidence type="ECO:0000256" key="6">
    <source>
        <dbReference type="SAM" id="Phobius"/>
    </source>
</evidence>
<dbReference type="AlphaFoldDB" id="A0A397JS62"/>
<keyword evidence="3 6" id="KW-0812">Transmembrane</keyword>
<evidence type="ECO:0000256" key="2">
    <source>
        <dbReference type="ARBA" id="ARBA00005587"/>
    </source>
</evidence>
<name>A0A397JS62_9GLOM</name>
<evidence type="ECO:0000313" key="7">
    <source>
        <dbReference type="EMBL" id="RHZ90232.1"/>
    </source>
</evidence>
<protein>
    <submittedName>
        <fullName evidence="7">Uncharacterized protein</fullName>
    </submittedName>
</protein>
<dbReference type="Pfam" id="PF01184">
    <property type="entry name" value="Gpr1_Fun34_YaaH"/>
    <property type="match status" value="1"/>
</dbReference>
<evidence type="ECO:0000256" key="5">
    <source>
        <dbReference type="ARBA" id="ARBA00023136"/>
    </source>
</evidence>
<dbReference type="EMBL" id="PQFF01000002">
    <property type="protein sequence ID" value="RHZ90232.1"/>
    <property type="molecule type" value="Genomic_DNA"/>
</dbReference>
<sequence>MSLENSLESGKGYLIPLAKPVVADPGPLAFSSFALTTFVLSVHLIGSSLLTAPDIVLGAALFYSGLIQILTGMWYFHYGNTFGATVTSSFGAFWLSYGIIKIPAFGVEAAYETKEHFENANGIYLAAWTIYTLFLVIASLRTTAAIVILLFFVFLHLLLLTIGNFIHSDNEVIVAAGYVGIITAFVAWYNSFAGLLTKETHFISLPVLDLSHYNFKH</sequence>
<evidence type="ECO:0000256" key="4">
    <source>
        <dbReference type="ARBA" id="ARBA00022989"/>
    </source>
</evidence>
<keyword evidence="5 6" id="KW-0472">Membrane</keyword>
<dbReference type="OrthoDB" id="3648309at2759"/>
<dbReference type="GO" id="GO:0015123">
    <property type="term" value="F:acetate transmembrane transporter activity"/>
    <property type="evidence" value="ECO:0007669"/>
    <property type="project" value="TreeGrafter"/>
</dbReference>
<proteinExistence type="inferred from homology"/>
<feature type="transmembrane region" description="Helical" evidence="6">
    <location>
        <begin position="172"/>
        <end position="189"/>
    </location>
</feature>
<comment type="caution">
    <text evidence="7">The sequence shown here is derived from an EMBL/GenBank/DDBJ whole genome shotgun (WGS) entry which is preliminary data.</text>
</comment>
<dbReference type="STRING" id="1348612.A0A397JS62"/>
<feature type="transmembrane region" description="Helical" evidence="6">
    <location>
        <begin position="121"/>
        <end position="140"/>
    </location>
</feature>
<dbReference type="NCBIfam" id="NF038013">
    <property type="entry name" value="AceTr_1"/>
    <property type="match status" value="1"/>
</dbReference>
<dbReference type="PANTHER" id="PTHR31123">
    <property type="entry name" value="ACCUMULATION OF DYADS PROTEIN 2-RELATED"/>
    <property type="match status" value="1"/>
</dbReference>
<dbReference type="InterPro" id="IPR051633">
    <property type="entry name" value="AceTr"/>
</dbReference>
<organism evidence="7 8">
    <name type="scientific">Diversispora epigaea</name>
    <dbReference type="NCBI Taxonomy" id="1348612"/>
    <lineage>
        <taxon>Eukaryota</taxon>
        <taxon>Fungi</taxon>
        <taxon>Fungi incertae sedis</taxon>
        <taxon>Mucoromycota</taxon>
        <taxon>Glomeromycotina</taxon>
        <taxon>Glomeromycetes</taxon>
        <taxon>Diversisporales</taxon>
        <taxon>Diversisporaceae</taxon>
        <taxon>Diversispora</taxon>
    </lineage>
</organism>
<dbReference type="GO" id="GO:0005886">
    <property type="term" value="C:plasma membrane"/>
    <property type="evidence" value="ECO:0007669"/>
    <property type="project" value="TreeGrafter"/>
</dbReference>
<dbReference type="Proteomes" id="UP000266861">
    <property type="component" value="Unassembled WGS sequence"/>
</dbReference>
<evidence type="ECO:0000256" key="3">
    <source>
        <dbReference type="ARBA" id="ARBA00022692"/>
    </source>
</evidence>
<feature type="transmembrane region" description="Helical" evidence="6">
    <location>
        <begin position="82"/>
        <end position="100"/>
    </location>
</feature>
<evidence type="ECO:0000256" key="1">
    <source>
        <dbReference type="ARBA" id="ARBA00004141"/>
    </source>
</evidence>
<keyword evidence="8" id="KW-1185">Reference proteome</keyword>
<dbReference type="PANTHER" id="PTHR31123:SF1">
    <property type="entry name" value="ACCUMULATION OF DYADS PROTEIN 2-RELATED"/>
    <property type="match status" value="1"/>
</dbReference>
<feature type="transmembrane region" description="Helical" evidence="6">
    <location>
        <begin position="55"/>
        <end position="76"/>
    </location>
</feature>
<comment type="similarity">
    <text evidence="2">Belongs to the acetate uptake transporter (AceTr) (TC 2.A.96) family.</text>
</comment>
<evidence type="ECO:0000313" key="8">
    <source>
        <dbReference type="Proteomes" id="UP000266861"/>
    </source>
</evidence>
<gene>
    <name evidence="7" type="ORF">Glove_2g6</name>
</gene>
<feature type="transmembrane region" description="Helical" evidence="6">
    <location>
        <begin position="28"/>
        <end position="46"/>
    </location>
</feature>
<comment type="subcellular location">
    <subcellularLocation>
        <location evidence="1">Membrane</location>
        <topology evidence="1">Multi-pass membrane protein</topology>
    </subcellularLocation>
</comment>
<keyword evidence="4 6" id="KW-1133">Transmembrane helix</keyword>
<feature type="transmembrane region" description="Helical" evidence="6">
    <location>
        <begin position="146"/>
        <end position="165"/>
    </location>
</feature>
<dbReference type="InterPro" id="IPR000791">
    <property type="entry name" value="Gpr1/Fun34/SatP-like"/>
</dbReference>